<feature type="transmembrane region" description="Helical" evidence="1">
    <location>
        <begin position="47"/>
        <end position="66"/>
    </location>
</feature>
<keyword evidence="1" id="KW-1133">Transmembrane helix</keyword>
<evidence type="ECO:0008006" key="4">
    <source>
        <dbReference type="Google" id="ProtNLM"/>
    </source>
</evidence>
<dbReference type="Proteomes" id="UP000005850">
    <property type="component" value="Chromosome"/>
</dbReference>
<reference evidence="2 3" key="1">
    <citation type="journal article" date="2011" name="J. Bacteriol.">
        <title>Genome sequence of Brevibacillus laterosporus LMG 15441, a pathogen of invertebrates.</title>
        <authorList>
            <person name="Djukic M."/>
            <person name="Poehlein A."/>
            <person name="Thurmer A."/>
            <person name="Daniel R."/>
        </authorList>
    </citation>
    <scope>NUCLEOTIDE SEQUENCE [LARGE SCALE GENOMIC DNA]</scope>
    <source>
        <strain evidence="2 3">LMG 15441</strain>
    </source>
</reference>
<dbReference type="AlphaFoldDB" id="A0A075R5W2"/>
<dbReference type="HOGENOM" id="CLU_854368_0_0_9"/>
<organism evidence="2 3">
    <name type="scientific">Brevibacillus laterosporus LMG 15441</name>
    <dbReference type="NCBI Taxonomy" id="1042163"/>
    <lineage>
        <taxon>Bacteria</taxon>
        <taxon>Bacillati</taxon>
        <taxon>Bacillota</taxon>
        <taxon>Bacilli</taxon>
        <taxon>Bacillales</taxon>
        <taxon>Paenibacillaceae</taxon>
        <taxon>Brevibacillus</taxon>
    </lineage>
</organism>
<keyword evidence="3" id="KW-1185">Reference proteome</keyword>
<sequence length="325" mass="37334">MKDRDPYEQIQELLTSQPVPKIDVKKKLMKAIYADQRQEEKKVKKKLGLLLTVGLLVGASSVWAGIQTIELKNEKGEVVSQVTKRSEYQQEQMMKNLQPEVKEKLHNRSEELYRQLDTGNEILTKMKPGSAVAIYWPITELQKQNELNPRPFIDVKSKPFTFTTWENMEKKVGNLFKLPSELGNGFLFTKGEAVYDPSDKYDQAWMKAEQEKTKKEYIAQEIPITDKLRNAEAEYKGEKGSVYVQVDIRKEGKSKVGTFANTLEKGKVEDNEAVYSVFSSKNGDSNHSLHWVKNGTKVEYSLRAKMNLVTKEELFKMAKQVNQAK</sequence>
<dbReference type="RefSeq" id="WP_003336424.1">
    <property type="nucleotide sequence ID" value="NZ_CP007806.1"/>
</dbReference>
<evidence type="ECO:0000313" key="3">
    <source>
        <dbReference type="Proteomes" id="UP000005850"/>
    </source>
</evidence>
<dbReference type="KEGG" id="blr:BRLA_c037300"/>
<protein>
    <recommendedName>
        <fullName evidence="4">DUF4367 domain-containing protein</fullName>
    </recommendedName>
</protein>
<name>A0A075R5W2_BRELA</name>
<keyword evidence="1" id="KW-0472">Membrane</keyword>
<accession>A0A075R5W2</accession>
<proteinExistence type="predicted"/>
<keyword evidence="1" id="KW-0812">Transmembrane</keyword>
<gene>
    <name evidence="2" type="ORF">BRLA_c037300</name>
</gene>
<dbReference type="STRING" id="1042163.BRLA_c037300"/>
<evidence type="ECO:0000256" key="1">
    <source>
        <dbReference type="SAM" id="Phobius"/>
    </source>
</evidence>
<dbReference type="EMBL" id="CP007806">
    <property type="protein sequence ID" value="AIG28032.1"/>
    <property type="molecule type" value="Genomic_DNA"/>
</dbReference>
<evidence type="ECO:0000313" key="2">
    <source>
        <dbReference type="EMBL" id="AIG28032.1"/>
    </source>
</evidence>